<dbReference type="Proteomes" id="UP000027138">
    <property type="component" value="Unassembled WGS sequence"/>
</dbReference>
<keyword evidence="2" id="KW-1185">Reference proteome</keyword>
<accession>A0A067JZ95</accession>
<proteinExistence type="predicted"/>
<evidence type="ECO:0000313" key="1">
    <source>
        <dbReference type="EMBL" id="KDP24874.1"/>
    </source>
</evidence>
<reference evidence="1 2" key="1">
    <citation type="journal article" date="2014" name="PLoS ONE">
        <title>Global Analysis of Gene Expression Profiles in Physic Nut (Jatropha curcas L.) Seedlings Exposed to Salt Stress.</title>
        <authorList>
            <person name="Zhang L."/>
            <person name="Zhang C."/>
            <person name="Wu P."/>
            <person name="Chen Y."/>
            <person name="Li M."/>
            <person name="Jiang H."/>
            <person name="Wu G."/>
        </authorList>
    </citation>
    <scope>NUCLEOTIDE SEQUENCE [LARGE SCALE GENOMIC DNA]</scope>
    <source>
        <strain evidence="2">cv. GZQX0401</strain>
        <tissue evidence="1">Young leaves</tissue>
    </source>
</reference>
<sequence length="67" mass="7738">MGDISIPASKVEKMVKKIVAANLEKLLRSDKGKVHVVHVEDEEIKRELKRKNKLMKYGKVKNSLPRR</sequence>
<gene>
    <name evidence="1" type="ORF">JCGZ_25138</name>
</gene>
<evidence type="ECO:0000313" key="2">
    <source>
        <dbReference type="Proteomes" id="UP000027138"/>
    </source>
</evidence>
<dbReference type="EMBL" id="KK915037">
    <property type="protein sequence ID" value="KDP24874.1"/>
    <property type="molecule type" value="Genomic_DNA"/>
</dbReference>
<organism evidence="1 2">
    <name type="scientific">Jatropha curcas</name>
    <name type="common">Barbados nut</name>
    <dbReference type="NCBI Taxonomy" id="180498"/>
    <lineage>
        <taxon>Eukaryota</taxon>
        <taxon>Viridiplantae</taxon>
        <taxon>Streptophyta</taxon>
        <taxon>Embryophyta</taxon>
        <taxon>Tracheophyta</taxon>
        <taxon>Spermatophyta</taxon>
        <taxon>Magnoliopsida</taxon>
        <taxon>eudicotyledons</taxon>
        <taxon>Gunneridae</taxon>
        <taxon>Pentapetalae</taxon>
        <taxon>rosids</taxon>
        <taxon>fabids</taxon>
        <taxon>Malpighiales</taxon>
        <taxon>Euphorbiaceae</taxon>
        <taxon>Crotonoideae</taxon>
        <taxon>Jatropheae</taxon>
        <taxon>Jatropha</taxon>
    </lineage>
</organism>
<dbReference type="AlphaFoldDB" id="A0A067JZ95"/>
<protein>
    <submittedName>
        <fullName evidence="1">Uncharacterized protein</fullName>
    </submittedName>
</protein>
<name>A0A067JZ95_JATCU</name>